<evidence type="ECO:0000313" key="2">
    <source>
        <dbReference type="EMBL" id="KKN36946.1"/>
    </source>
</evidence>
<accession>A0A0F9SJ27</accession>
<name>A0A0F9SJ27_9ZZZZ</name>
<reference evidence="2" key="1">
    <citation type="journal article" date="2015" name="Nature">
        <title>Complex archaea that bridge the gap between prokaryotes and eukaryotes.</title>
        <authorList>
            <person name="Spang A."/>
            <person name="Saw J.H."/>
            <person name="Jorgensen S.L."/>
            <person name="Zaremba-Niedzwiedzka K."/>
            <person name="Martijn J."/>
            <person name="Lind A.E."/>
            <person name="van Eijk R."/>
            <person name="Schleper C."/>
            <person name="Guy L."/>
            <person name="Ettema T.J."/>
        </authorList>
    </citation>
    <scope>NUCLEOTIDE SEQUENCE</scope>
</reference>
<protein>
    <submittedName>
        <fullName evidence="2">Uncharacterized protein</fullName>
    </submittedName>
</protein>
<feature type="region of interest" description="Disordered" evidence="1">
    <location>
        <begin position="55"/>
        <end position="80"/>
    </location>
</feature>
<dbReference type="AlphaFoldDB" id="A0A0F9SJ27"/>
<organism evidence="2">
    <name type="scientific">marine sediment metagenome</name>
    <dbReference type="NCBI Taxonomy" id="412755"/>
    <lineage>
        <taxon>unclassified sequences</taxon>
        <taxon>metagenomes</taxon>
        <taxon>ecological metagenomes</taxon>
    </lineage>
</organism>
<comment type="caution">
    <text evidence="2">The sequence shown here is derived from an EMBL/GenBank/DDBJ whole genome shotgun (WGS) entry which is preliminary data.</text>
</comment>
<sequence length="80" mass="8561">MGIALKFLIALLTGRFRSPTAEVKGDTDASEALVQGVSASHTFFTTRSFCHRSRVPREARHSGKLTGGAGAMDSDRRVAP</sequence>
<gene>
    <name evidence="2" type="ORF">LCGC14_0768690</name>
</gene>
<proteinExistence type="predicted"/>
<evidence type="ECO:0000256" key="1">
    <source>
        <dbReference type="SAM" id="MobiDB-lite"/>
    </source>
</evidence>
<dbReference type="EMBL" id="LAZR01001932">
    <property type="protein sequence ID" value="KKN36946.1"/>
    <property type="molecule type" value="Genomic_DNA"/>
</dbReference>